<dbReference type="InterPro" id="IPR013744">
    <property type="entry name" value="SidJ"/>
</dbReference>
<protein>
    <submittedName>
        <fullName evidence="1">Uncharacterized protein</fullName>
    </submittedName>
</protein>
<sequence>MYGSSACLIDFHQLSHAYKSKAIPQPYSITSQQYPHIVSRKMAQFSQFDPRTYPRTVTVHPYPSPPFDDNNDQHTSYLYEYSSTPSRKENALVLIGGLDAGPHSLPYTQPLAFYFSAAPWAVFTVEIRSSHTGWGSGSLSRDVEDLRAVVTYLRETKGMKRVVLMGNSTGCQDCVAYSTSLSSGDRTGVDVDGYILQAPVSDRESLALEMNSSTIQKITDWAAARIKEGEGHDVVVPKSWLPDGMFRHGFVSAYRWYSLAAVGGDDDFFSSDLPPETVSRVWSQFDRPLLILVSEDDEHVPPHVNQGALLDKWKAACRPGIVSERSGLIPGADHEVSEPAEAIMWLANRVWSFLRLISGGMAAIE</sequence>
<dbReference type="Pfam" id="PF08538">
    <property type="entry name" value="DUF1749"/>
    <property type="match status" value="1"/>
</dbReference>
<organism evidence="1 2">
    <name type="scientific">Echria macrotheca</name>
    <dbReference type="NCBI Taxonomy" id="438768"/>
    <lineage>
        <taxon>Eukaryota</taxon>
        <taxon>Fungi</taxon>
        <taxon>Dikarya</taxon>
        <taxon>Ascomycota</taxon>
        <taxon>Pezizomycotina</taxon>
        <taxon>Sordariomycetes</taxon>
        <taxon>Sordariomycetidae</taxon>
        <taxon>Sordariales</taxon>
        <taxon>Schizotheciaceae</taxon>
        <taxon>Echria</taxon>
    </lineage>
</organism>
<dbReference type="PANTHER" id="PTHR31591">
    <property type="entry name" value="UPF0613 PROTEIN PB24D3.06C"/>
    <property type="match status" value="1"/>
</dbReference>
<evidence type="ECO:0000313" key="1">
    <source>
        <dbReference type="EMBL" id="KAK1750766.1"/>
    </source>
</evidence>
<dbReference type="Proteomes" id="UP001239445">
    <property type="component" value="Unassembled WGS sequence"/>
</dbReference>
<dbReference type="InterPro" id="IPR029058">
    <property type="entry name" value="AB_hydrolase_fold"/>
</dbReference>
<dbReference type="EMBL" id="MU839845">
    <property type="protein sequence ID" value="KAK1750766.1"/>
    <property type="molecule type" value="Genomic_DNA"/>
</dbReference>
<dbReference type="AlphaFoldDB" id="A0AAJ0B344"/>
<accession>A0AAJ0B344</accession>
<reference evidence="1" key="1">
    <citation type="submission" date="2023-06" db="EMBL/GenBank/DDBJ databases">
        <title>Genome-scale phylogeny and comparative genomics of the fungal order Sordariales.</title>
        <authorList>
            <consortium name="Lawrence Berkeley National Laboratory"/>
            <person name="Hensen N."/>
            <person name="Bonometti L."/>
            <person name="Westerberg I."/>
            <person name="Brannstrom I.O."/>
            <person name="Guillou S."/>
            <person name="Cros-Aarteil S."/>
            <person name="Calhoun S."/>
            <person name="Haridas S."/>
            <person name="Kuo A."/>
            <person name="Mondo S."/>
            <person name="Pangilinan J."/>
            <person name="Riley R."/>
            <person name="Labutti K."/>
            <person name="Andreopoulos B."/>
            <person name="Lipzen A."/>
            <person name="Chen C."/>
            <person name="Yanf M."/>
            <person name="Daum C."/>
            <person name="Ng V."/>
            <person name="Clum A."/>
            <person name="Steindorff A."/>
            <person name="Ohm R."/>
            <person name="Martin F."/>
            <person name="Silar P."/>
            <person name="Natvig D."/>
            <person name="Lalanne C."/>
            <person name="Gautier V."/>
            <person name="Ament-Velasquez S.L."/>
            <person name="Kruys A."/>
            <person name="Hutchinson M.I."/>
            <person name="Powell A.J."/>
            <person name="Barry K."/>
            <person name="Miller A.N."/>
            <person name="Grigoriev I.V."/>
            <person name="Debuchy R."/>
            <person name="Gladieux P."/>
            <person name="Thoren M.H."/>
            <person name="Johannesson H."/>
        </authorList>
    </citation>
    <scope>NUCLEOTIDE SEQUENCE</scope>
    <source>
        <strain evidence="1">PSN4</strain>
    </source>
</reference>
<gene>
    <name evidence="1" type="ORF">QBC47DRAFT_331493</name>
</gene>
<name>A0AAJ0B344_9PEZI</name>
<evidence type="ECO:0000313" key="2">
    <source>
        <dbReference type="Proteomes" id="UP001239445"/>
    </source>
</evidence>
<comment type="caution">
    <text evidence="1">The sequence shown here is derived from an EMBL/GenBank/DDBJ whole genome shotgun (WGS) entry which is preliminary data.</text>
</comment>
<keyword evidence="2" id="KW-1185">Reference proteome</keyword>
<proteinExistence type="predicted"/>
<dbReference type="PANTHER" id="PTHR31591:SF7">
    <property type="entry name" value="DUF1749-DOMAIN-CONTAINING PROTEIN"/>
    <property type="match status" value="1"/>
</dbReference>
<dbReference type="SUPFAM" id="SSF53474">
    <property type="entry name" value="alpha/beta-Hydrolases"/>
    <property type="match status" value="1"/>
</dbReference>
<dbReference type="Gene3D" id="3.40.50.1820">
    <property type="entry name" value="alpha/beta hydrolase"/>
    <property type="match status" value="1"/>
</dbReference>